<keyword evidence="1" id="KW-0347">Helicase</keyword>
<sequence>MSDPARLQVTASTGIAALNIGGNTLHSFAGIGLGELPIQQSLAKIWGNKAAYYRWLATEVLVIDEISMVSAELFDLIDNIGRQIRQNTRPFGGIQLVVSGDFFQLPPVPEERDIYTGRKMEPQYAFETKCWNATFPKAYKLTRVFRQANTPFIRLLDELRYGVPTEDTMGILKELNRPIKHDDGILPTEIYPHKNSAETANLSHLAKLKAQQYTYQSIDKCGTDRFTELKVKLLTDLKWILREHLRLDKSLDGLQVLNFSRSSVFVSKKVIDWDNALSTAPMA</sequence>
<dbReference type="GO" id="GO:0006281">
    <property type="term" value="P:DNA repair"/>
    <property type="evidence" value="ECO:0007669"/>
    <property type="project" value="UniProtKB-KW"/>
</dbReference>
<comment type="catalytic activity">
    <reaction evidence="1">
        <text>ATP + H2O = ADP + phosphate + H(+)</text>
        <dbReference type="Rhea" id="RHEA:13065"/>
        <dbReference type="ChEBI" id="CHEBI:15377"/>
        <dbReference type="ChEBI" id="CHEBI:15378"/>
        <dbReference type="ChEBI" id="CHEBI:30616"/>
        <dbReference type="ChEBI" id="CHEBI:43474"/>
        <dbReference type="ChEBI" id="CHEBI:456216"/>
        <dbReference type="EC" id="5.6.2.3"/>
    </reaction>
</comment>
<dbReference type="AlphaFoldDB" id="A0A8H3HT73"/>
<dbReference type="Gene3D" id="3.40.50.300">
    <property type="entry name" value="P-loop containing nucleotide triphosphate hydrolases"/>
    <property type="match status" value="1"/>
</dbReference>
<evidence type="ECO:0000256" key="1">
    <source>
        <dbReference type="RuleBase" id="RU363044"/>
    </source>
</evidence>
<organism evidence="3 4">
    <name type="scientific">Rhizoctonia solani</name>
    <dbReference type="NCBI Taxonomy" id="456999"/>
    <lineage>
        <taxon>Eukaryota</taxon>
        <taxon>Fungi</taxon>
        <taxon>Dikarya</taxon>
        <taxon>Basidiomycota</taxon>
        <taxon>Agaricomycotina</taxon>
        <taxon>Agaricomycetes</taxon>
        <taxon>Cantharellales</taxon>
        <taxon>Ceratobasidiaceae</taxon>
        <taxon>Rhizoctonia</taxon>
    </lineage>
</organism>
<evidence type="ECO:0000259" key="2">
    <source>
        <dbReference type="Pfam" id="PF05970"/>
    </source>
</evidence>
<dbReference type="GO" id="GO:0005524">
    <property type="term" value="F:ATP binding"/>
    <property type="evidence" value="ECO:0007669"/>
    <property type="project" value="UniProtKB-KW"/>
</dbReference>
<keyword evidence="1" id="KW-0067">ATP-binding</keyword>
<dbReference type="InterPro" id="IPR027417">
    <property type="entry name" value="P-loop_NTPase"/>
</dbReference>
<keyword evidence="1" id="KW-0547">Nucleotide-binding</keyword>
<dbReference type="SUPFAM" id="SSF52540">
    <property type="entry name" value="P-loop containing nucleoside triphosphate hydrolases"/>
    <property type="match status" value="2"/>
</dbReference>
<gene>
    <name evidence="3" type="ORF">RDB_LOCUS37800</name>
</gene>
<dbReference type="EC" id="5.6.2.3" evidence="1"/>
<protein>
    <recommendedName>
        <fullName evidence="1">ATP-dependent DNA helicase</fullName>
        <ecNumber evidence="1">5.6.2.3</ecNumber>
    </recommendedName>
</protein>
<feature type="domain" description="DNA helicase Pif1-like DEAD-box helicase" evidence="2">
    <location>
        <begin position="9"/>
        <end position="150"/>
    </location>
</feature>
<accession>A0A8H3HT73</accession>
<dbReference type="Pfam" id="PF05970">
    <property type="entry name" value="PIF1"/>
    <property type="match status" value="1"/>
</dbReference>
<keyword evidence="1" id="KW-0227">DNA damage</keyword>
<dbReference type="Proteomes" id="UP000663827">
    <property type="component" value="Unassembled WGS sequence"/>
</dbReference>
<keyword evidence="1" id="KW-0233">DNA recombination</keyword>
<dbReference type="GO" id="GO:0006310">
    <property type="term" value="P:DNA recombination"/>
    <property type="evidence" value="ECO:0007669"/>
    <property type="project" value="UniProtKB-KW"/>
</dbReference>
<comment type="similarity">
    <text evidence="1">Belongs to the helicase family.</text>
</comment>
<dbReference type="PANTHER" id="PTHR47642">
    <property type="entry name" value="ATP-DEPENDENT DNA HELICASE"/>
    <property type="match status" value="1"/>
</dbReference>
<name>A0A8H3HT73_9AGAM</name>
<dbReference type="PANTHER" id="PTHR47642:SF5">
    <property type="entry name" value="ATP-DEPENDENT DNA HELICASE"/>
    <property type="match status" value="1"/>
</dbReference>
<evidence type="ECO:0000313" key="3">
    <source>
        <dbReference type="EMBL" id="CAE7097421.1"/>
    </source>
</evidence>
<dbReference type="GO" id="GO:0016787">
    <property type="term" value="F:hydrolase activity"/>
    <property type="evidence" value="ECO:0007669"/>
    <property type="project" value="UniProtKB-KW"/>
</dbReference>
<dbReference type="GO" id="GO:0000723">
    <property type="term" value="P:telomere maintenance"/>
    <property type="evidence" value="ECO:0007669"/>
    <property type="project" value="InterPro"/>
</dbReference>
<proteinExistence type="inferred from homology"/>
<dbReference type="CDD" id="cd18037">
    <property type="entry name" value="DEXSc_Pif1_like"/>
    <property type="match status" value="1"/>
</dbReference>
<comment type="caution">
    <text evidence="3">The sequence shown here is derived from an EMBL/GenBank/DDBJ whole genome shotgun (WGS) entry which is preliminary data.</text>
</comment>
<comment type="cofactor">
    <cofactor evidence="1">
        <name>Mg(2+)</name>
        <dbReference type="ChEBI" id="CHEBI:18420"/>
    </cofactor>
</comment>
<dbReference type="EMBL" id="CAJNJQ010000738">
    <property type="protein sequence ID" value="CAE7097421.1"/>
    <property type="molecule type" value="Genomic_DNA"/>
</dbReference>
<reference evidence="3" key="1">
    <citation type="submission" date="2021-01" db="EMBL/GenBank/DDBJ databases">
        <authorList>
            <person name="Kaushik A."/>
        </authorList>
    </citation>
    <scope>NUCLEOTIDE SEQUENCE</scope>
    <source>
        <strain evidence="3">AG5</strain>
    </source>
</reference>
<dbReference type="InterPro" id="IPR051055">
    <property type="entry name" value="PIF1_helicase"/>
</dbReference>
<dbReference type="GO" id="GO:0043139">
    <property type="term" value="F:5'-3' DNA helicase activity"/>
    <property type="evidence" value="ECO:0007669"/>
    <property type="project" value="UniProtKB-EC"/>
</dbReference>
<keyword evidence="1" id="KW-0234">DNA repair</keyword>
<keyword evidence="1" id="KW-0378">Hydrolase</keyword>
<dbReference type="InterPro" id="IPR010285">
    <property type="entry name" value="DNA_helicase_pif1-like_DEAD"/>
</dbReference>
<evidence type="ECO:0000313" key="4">
    <source>
        <dbReference type="Proteomes" id="UP000663827"/>
    </source>
</evidence>